<protein>
    <submittedName>
        <fullName evidence="1">Uncharacterized protein</fullName>
    </submittedName>
</protein>
<gene>
    <name evidence="1" type="ORF">HMPREF9021_01538</name>
</gene>
<dbReference type="EMBL" id="ADCY02000044">
    <property type="protein sequence ID" value="EFG30569.1"/>
    <property type="molecule type" value="Genomic_DNA"/>
</dbReference>
<evidence type="ECO:0000313" key="2">
    <source>
        <dbReference type="Proteomes" id="UP000017813"/>
    </source>
</evidence>
<keyword evidence="2" id="KW-1185">Reference proteome</keyword>
<dbReference type="HOGENOM" id="CLU_181380_1_0_4"/>
<accession>V9HKN0</accession>
<evidence type="ECO:0000313" key="1">
    <source>
        <dbReference type="EMBL" id="EFG30569.1"/>
    </source>
</evidence>
<organism evidence="1 2">
    <name type="scientific">Simonsiella muelleri ATCC 29453</name>
    <dbReference type="NCBI Taxonomy" id="641147"/>
    <lineage>
        <taxon>Bacteria</taxon>
        <taxon>Pseudomonadati</taxon>
        <taxon>Pseudomonadota</taxon>
        <taxon>Betaproteobacteria</taxon>
        <taxon>Neisseriales</taxon>
        <taxon>Neisseriaceae</taxon>
        <taxon>Simonsiella</taxon>
    </lineage>
</organism>
<dbReference type="RefSeq" id="WP_002642370.1">
    <property type="nucleotide sequence ID" value="NZ_CP019448.1"/>
</dbReference>
<sequence length="112" mass="13545">MDYSNNDTFHFNYRMNQRGITKGMVMMVLYYGRVQQDRYILNTRDVQSLLNAHQRKPERQPLTKDEIRLLKKILDKGGLVVVEMENRCITAYNFNSKDWWHFKPHHKPRVNC</sequence>
<reference evidence="1 2" key="1">
    <citation type="submission" date="2010-03" db="EMBL/GenBank/DDBJ databases">
        <authorList>
            <consortium name="The Broad Institute Genome Sequencing Platform"/>
            <person name="Ward D."/>
            <person name="Earl A."/>
            <person name="Feldgarden M."/>
            <person name="Gevers D."/>
            <person name="Young S."/>
            <person name="Zeng Q."/>
            <person name="Koehrsen M."/>
            <person name="Alvarado L."/>
            <person name="Berlin A.M."/>
            <person name="Borenstein D."/>
            <person name="Chapman S.B."/>
            <person name="Chen Z."/>
            <person name="Engels R."/>
            <person name="Freedman E."/>
            <person name="Gellesch M."/>
            <person name="Goldberg J."/>
            <person name="Griggs A."/>
            <person name="Gujja S."/>
            <person name="Heilman E.R."/>
            <person name="Heiman D.I."/>
            <person name="Hepburn T.A."/>
            <person name="Howarth C."/>
            <person name="Jen D."/>
            <person name="Larson L."/>
            <person name="Mehta T."/>
            <person name="Park D."/>
            <person name="Pearson M."/>
            <person name="Richards J."/>
            <person name="Roberts A."/>
            <person name="Saif S."/>
            <person name="Shea T.D."/>
            <person name="Shenoy N."/>
            <person name="Sisk P."/>
            <person name="Stolte C."/>
            <person name="Sykes S.N."/>
            <person name="Walk T."/>
            <person name="White J."/>
            <person name="Yandava C."/>
            <person name="Izard J."/>
            <person name="Baranova O.V."/>
            <person name="Blanton J.M."/>
            <person name="Tanner A.C."/>
            <person name="Dewhirst F."/>
            <person name="Haas B."/>
            <person name="Nusbaum C."/>
            <person name="Birren B."/>
        </authorList>
    </citation>
    <scope>NUCLEOTIDE SEQUENCE [LARGE SCALE GENOMIC DNA]</scope>
    <source>
        <strain evidence="1 2">ATCC 29453</strain>
    </source>
</reference>
<dbReference type="Proteomes" id="UP000017813">
    <property type="component" value="Unassembled WGS sequence"/>
</dbReference>
<reference evidence="1 2" key="2">
    <citation type="submission" date="2011-10" db="EMBL/GenBank/DDBJ databases">
        <title>The Genome Sequence of Simonsiella muelleri ATCC 29453.</title>
        <authorList>
            <consortium name="The Broad Institute Genome Sequencing Platform"/>
            <consortium name="The Broad Institute Genome Sequencing Center for Infectious Disease"/>
            <person name="Earl A."/>
            <person name="Ward D."/>
            <person name="Feldgarden M."/>
            <person name="Gevers D."/>
            <person name="Izard J."/>
            <person name="Baranova O.V."/>
            <person name="Blanton J.M."/>
            <person name="Tanner A.C."/>
            <person name="Dewhirst F."/>
            <person name="Young S.K."/>
            <person name="Zeng Q."/>
            <person name="Gargeya S."/>
            <person name="Fitzgerald M."/>
            <person name="Haas B."/>
            <person name="Abouelleil A."/>
            <person name="Alvarado L."/>
            <person name="Arachchi H.M."/>
            <person name="Berlin A."/>
            <person name="Brown A."/>
            <person name="Chapman S.B."/>
            <person name="Chen Z."/>
            <person name="Dunbar C."/>
            <person name="Freedman E."/>
            <person name="Gearin G."/>
            <person name="Goldberg J."/>
            <person name="Griggs A."/>
            <person name="Gujja S."/>
            <person name="Heiman D."/>
            <person name="Howarth C."/>
            <person name="Larson L."/>
            <person name="Lui A."/>
            <person name="MacDonald P.J.P."/>
            <person name="Montmayeur A."/>
            <person name="Murphy C."/>
            <person name="Neiman D."/>
            <person name="Pearson M."/>
            <person name="Priest M."/>
            <person name="Roberts A."/>
            <person name="Saif S."/>
            <person name="Shea T."/>
            <person name="Shenoy N."/>
            <person name="Sisk P."/>
            <person name="Stolte C."/>
            <person name="Sykes S."/>
            <person name="Wortman J."/>
            <person name="Nusbaum C."/>
            <person name="Birren B."/>
        </authorList>
    </citation>
    <scope>NUCLEOTIDE SEQUENCE [LARGE SCALE GENOMIC DNA]</scope>
    <source>
        <strain evidence="1 2">ATCC 29453</strain>
    </source>
</reference>
<name>V9HKN0_9NEIS</name>
<comment type="caution">
    <text evidence="1">The sequence shown here is derived from an EMBL/GenBank/DDBJ whole genome shotgun (WGS) entry which is preliminary data.</text>
</comment>
<dbReference type="AlphaFoldDB" id="V9HKN0"/>
<dbReference type="KEGG" id="smur:BWP33_11290"/>
<dbReference type="eggNOG" id="ENOG50318S3">
    <property type="taxonomic scope" value="Bacteria"/>
</dbReference>
<proteinExistence type="predicted"/>